<proteinExistence type="predicted"/>
<comment type="caution">
    <text evidence="2">The sequence shown here is derived from an EMBL/GenBank/DDBJ whole genome shotgun (WGS) entry which is preliminary data.</text>
</comment>
<dbReference type="InterPro" id="IPR000757">
    <property type="entry name" value="Beta-glucanase-like"/>
</dbReference>
<dbReference type="Gene3D" id="2.60.120.200">
    <property type="match status" value="1"/>
</dbReference>
<sequence>MTDDDRGHGPGDGPGAGYEQVWLDDFRSGRNTDWWSAYHGDPKGLAGTARWNRANLVADPSGTGSLRFETTIGPDGVVESAGTSSARALDAVPALRRPYGTWGFRYRVDADDGSVGHVVLLYRKGGGWPPEIDVVEDGGGDRQSVAATIHWRDPRLPPARQHQQRRLGVLRADFTTWQTVWLTLGPRLVRVEVAGQSVEWDGVRANGVDDSALVFPSEPLWLGVQTHRKRGTPVPATLPTLEVDWVGKWVPRAP</sequence>
<dbReference type="Proteomes" id="UP000521922">
    <property type="component" value="Unassembled WGS sequence"/>
</dbReference>
<dbReference type="SUPFAM" id="SSF49899">
    <property type="entry name" value="Concanavalin A-like lectins/glucanases"/>
    <property type="match status" value="1"/>
</dbReference>
<dbReference type="PROSITE" id="PS51762">
    <property type="entry name" value="GH16_2"/>
    <property type="match status" value="1"/>
</dbReference>
<organism evidence="2 3">
    <name type="scientific">Kineococcus aurantiacus</name>
    <dbReference type="NCBI Taxonomy" id="37633"/>
    <lineage>
        <taxon>Bacteria</taxon>
        <taxon>Bacillati</taxon>
        <taxon>Actinomycetota</taxon>
        <taxon>Actinomycetes</taxon>
        <taxon>Kineosporiales</taxon>
        <taxon>Kineosporiaceae</taxon>
        <taxon>Kineococcus</taxon>
    </lineage>
</organism>
<dbReference type="InterPro" id="IPR013320">
    <property type="entry name" value="ConA-like_dom_sf"/>
</dbReference>
<feature type="domain" description="GH16" evidence="1">
    <location>
        <begin position="4"/>
        <end position="254"/>
    </location>
</feature>
<keyword evidence="3" id="KW-1185">Reference proteome</keyword>
<reference evidence="2 3" key="1">
    <citation type="submission" date="2020-07" db="EMBL/GenBank/DDBJ databases">
        <title>Sequencing the genomes of 1000 actinobacteria strains.</title>
        <authorList>
            <person name="Klenk H.-P."/>
        </authorList>
    </citation>
    <scope>NUCLEOTIDE SEQUENCE [LARGE SCALE GENOMIC DNA]</scope>
    <source>
        <strain evidence="2 3">DSM 7487</strain>
    </source>
</reference>
<dbReference type="EMBL" id="JACCBB010000001">
    <property type="protein sequence ID" value="NYD22975.1"/>
    <property type="molecule type" value="Genomic_DNA"/>
</dbReference>
<dbReference type="RefSeq" id="WP_179752357.1">
    <property type="nucleotide sequence ID" value="NZ_BAAAGN010000001.1"/>
</dbReference>
<name>A0A7Y9DLS8_9ACTN</name>
<dbReference type="GO" id="GO:0005975">
    <property type="term" value="P:carbohydrate metabolic process"/>
    <property type="evidence" value="ECO:0007669"/>
    <property type="project" value="InterPro"/>
</dbReference>
<evidence type="ECO:0000313" key="3">
    <source>
        <dbReference type="Proteomes" id="UP000521922"/>
    </source>
</evidence>
<dbReference type="GO" id="GO:0004553">
    <property type="term" value="F:hydrolase activity, hydrolyzing O-glycosyl compounds"/>
    <property type="evidence" value="ECO:0007669"/>
    <property type="project" value="InterPro"/>
</dbReference>
<gene>
    <name evidence="2" type="ORF">BJ968_002515</name>
</gene>
<dbReference type="AlphaFoldDB" id="A0A7Y9DLS8"/>
<protein>
    <recommendedName>
        <fullName evidence="1">GH16 domain-containing protein</fullName>
    </recommendedName>
</protein>
<accession>A0A7Y9DLS8</accession>
<evidence type="ECO:0000259" key="1">
    <source>
        <dbReference type="PROSITE" id="PS51762"/>
    </source>
</evidence>
<evidence type="ECO:0000313" key="2">
    <source>
        <dbReference type="EMBL" id="NYD22975.1"/>
    </source>
</evidence>